<accession>C0K029</accession>
<name>C0K029_9BACT</name>
<organism evidence="1">
    <name type="scientific">uncultured bacterium 34R1</name>
    <dbReference type="NCBI Taxonomy" id="581113"/>
    <lineage>
        <taxon>Bacteria</taxon>
        <taxon>environmental samples</taxon>
    </lineage>
</organism>
<sequence length="137" mass="15016">MLTGLHLAHGNVVTQQTESHLEGGCHLARLRTSVVVEQALHIERAHRHQLGVARLERNRHIHLALMEHLALQRGVAQQQSHMRDAVTRVVGQEKRFLAVAGTLAETAHGDGVRVNARDRINGSGVGIDLLNHRLGVG</sequence>
<dbReference type="EMBL" id="FJ529692">
    <property type="protein sequence ID" value="ACM91059.1"/>
    <property type="molecule type" value="Genomic_DNA"/>
</dbReference>
<protein>
    <submittedName>
        <fullName evidence="1">Uncharacterized protein</fullName>
    </submittedName>
</protein>
<evidence type="ECO:0000313" key="1">
    <source>
        <dbReference type="EMBL" id="ACM91059.1"/>
    </source>
</evidence>
<reference evidence="1" key="1">
    <citation type="submission" date="2008-11" db="EMBL/GenBank/DDBJ databases">
        <title>Isolation and characterization of a fructose-1,6-bisphosphatase in Bacteroides sp. from a rumen metagenomic library.</title>
        <authorList>
            <person name="Wang J."/>
            <person name="Liu K."/>
            <person name="Zhao S."/>
            <person name="Bu D."/>
            <person name="Li D."/>
            <person name="Yu P."/>
            <person name="Wei H."/>
            <person name="Zhou L."/>
        </authorList>
    </citation>
    <scope>NUCLEOTIDE SEQUENCE</scope>
</reference>
<dbReference type="AlphaFoldDB" id="C0K029"/>
<proteinExistence type="predicted"/>